<evidence type="ECO:0000256" key="2">
    <source>
        <dbReference type="ARBA" id="ARBA00022458"/>
    </source>
</evidence>
<dbReference type="PRINTS" id="PR00039">
    <property type="entry name" value="HTHLYSR"/>
</dbReference>
<evidence type="ECO:0000256" key="1">
    <source>
        <dbReference type="ARBA" id="ARBA00009437"/>
    </source>
</evidence>
<evidence type="ECO:0000259" key="8">
    <source>
        <dbReference type="PROSITE" id="PS50931"/>
    </source>
</evidence>
<evidence type="ECO:0000256" key="5">
    <source>
        <dbReference type="ARBA" id="ARBA00023125"/>
    </source>
</evidence>
<dbReference type="InterPro" id="IPR050389">
    <property type="entry name" value="LysR-type_TF"/>
</dbReference>
<feature type="domain" description="HTH lysR-type" evidence="8">
    <location>
        <begin position="6"/>
        <end position="63"/>
    </location>
</feature>
<dbReference type="InterPro" id="IPR036388">
    <property type="entry name" value="WH-like_DNA-bd_sf"/>
</dbReference>
<keyword evidence="7" id="KW-0804">Transcription</keyword>
<dbReference type="Gene3D" id="1.10.10.10">
    <property type="entry name" value="Winged helix-like DNA-binding domain superfamily/Winged helix DNA-binding domain"/>
    <property type="match status" value="1"/>
</dbReference>
<evidence type="ECO:0000313" key="9">
    <source>
        <dbReference type="EMBL" id="KWV45592.1"/>
    </source>
</evidence>
<dbReference type="AlphaFoldDB" id="A0A125Q5R5"/>
<name>A0A125Q5R5_9HYPH</name>
<accession>A0A125Q5R5</accession>
<reference evidence="9 10" key="1">
    <citation type="submission" date="2015-11" db="EMBL/GenBank/DDBJ databases">
        <title>Draft Genome Sequence of the Strain BR 10423 (Rhizobium sp.) isolated from nodules of Mimosa pudica.</title>
        <authorList>
            <person name="Barauna A.C."/>
            <person name="Zilli J.E."/>
            <person name="Simoes-Araujo J.L."/>
            <person name="Reis V.M."/>
            <person name="James E.K."/>
            <person name="Reis F.B.Jr."/>
            <person name="Rouws L.F."/>
            <person name="Passos S.R."/>
            <person name="Gois S.R."/>
        </authorList>
    </citation>
    <scope>NUCLEOTIDE SEQUENCE [LARGE SCALE GENOMIC DNA]</scope>
    <source>
        <strain evidence="9 10">BR10423</strain>
    </source>
</reference>
<keyword evidence="2" id="KW-0536">Nodulation</keyword>
<dbReference type="PROSITE" id="PS50931">
    <property type="entry name" value="HTH_LYSR"/>
    <property type="match status" value="1"/>
</dbReference>
<dbReference type="OrthoDB" id="8455878at2"/>
<evidence type="ECO:0000256" key="3">
    <source>
        <dbReference type="ARBA" id="ARBA00022491"/>
    </source>
</evidence>
<evidence type="ECO:0000256" key="6">
    <source>
        <dbReference type="ARBA" id="ARBA00023159"/>
    </source>
</evidence>
<dbReference type="GO" id="GO:0003700">
    <property type="term" value="F:DNA-binding transcription factor activity"/>
    <property type="evidence" value="ECO:0007669"/>
    <property type="project" value="InterPro"/>
</dbReference>
<evidence type="ECO:0000256" key="7">
    <source>
        <dbReference type="ARBA" id="ARBA00023163"/>
    </source>
</evidence>
<comment type="caution">
    <text evidence="9">The sequence shown here is derived from an EMBL/GenBank/DDBJ whole genome shotgun (WGS) entry which is preliminary data.</text>
</comment>
<dbReference type="Pfam" id="PF00126">
    <property type="entry name" value="HTH_1"/>
    <property type="match status" value="1"/>
</dbReference>
<sequence>MRFKGLDLNLLVAFDALMSEGNLTAAAKRINLSQPAMSAAVRRLRLFFKDDIFTPRGGKLVFTPLALALFPAVRNALQHIQQNIISGPSPCAQLRCRHFRIALCDFMTTVFLKRVIERVASEAPAVSFELLPLPDDPDQLLRRGRVDFVILPELFAASGHPQATLIEENLELVGCASNSKFSERMSIREYVGASHVTAKTGLGQPCSIEDNYLRRLGLQRRVDVIVPNLSMVPAAISGTERLAILPSRLVREVASSVPLRVIDHSIGLPRYDQAVQWPSLHDADAGSAWLRHIMLEEAKNLDEAWPRTEQAPGIGNKGHFLRR</sequence>
<dbReference type="PANTHER" id="PTHR30118:SF6">
    <property type="entry name" value="HTH-TYPE TRANSCRIPTIONAL REGULATOR LEUO"/>
    <property type="match status" value="1"/>
</dbReference>
<dbReference type="SUPFAM" id="SSF53850">
    <property type="entry name" value="Periplasmic binding protein-like II"/>
    <property type="match status" value="1"/>
</dbReference>
<protein>
    <submittedName>
        <fullName evidence="9">LysR family transcriptional regulator</fullName>
    </submittedName>
</protein>
<evidence type="ECO:0000313" key="10">
    <source>
        <dbReference type="Proteomes" id="UP000068164"/>
    </source>
</evidence>
<organism evidence="9 10">
    <name type="scientific">Rhizobium altiplani</name>
    <dbReference type="NCBI Taxonomy" id="1864509"/>
    <lineage>
        <taxon>Bacteria</taxon>
        <taxon>Pseudomonadati</taxon>
        <taxon>Pseudomonadota</taxon>
        <taxon>Alphaproteobacteria</taxon>
        <taxon>Hyphomicrobiales</taxon>
        <taxon>Rhizobiaceae</taxon>
        <taxon>Rhizobium/Agrobacterium group</taxon>
        <taxon>Rhizobium</taxon>
    </lineage>
</organism>
<keyword evidence="3" id="KW-0678">Repressor</keyword>
<keyword evidence="6" id="KW-0010">Activator</keyword>
<comment type="similarity">
    <text evidence="1">Belongs to the LysR transcriptional regulatory family.</text>
</comment>
<dbReference type="InterPro" id="IPR036390">
    <property type="entry name" value="WH_DNA-bd_sf"/>
</dbReference>
<proteinExistence type="inferred from homology"/>
<dbReference type="GO" id="GO:0003677">
    <property type="term" value="F:DNA binding"/>
    <property type="evidence" value="ECO:0007669"/>
    <property type="project" value="UniProtKB-KW"/>
</dbReference>
<dbReference type="RefSeq" id="WP_007539227.1">
    <property type="nucleotide sequence ID" value="NZ_LNCD01000116.1"/>
</dbReference>
<dbReference type="EMBL" id="LNCD01000116">
    <property type="protein sequence ID" value="KWV45592.1"/>
    <property type="molecule type" value="Genomic_DNA"/>
</dbReference>
<keyword evidence="4" id="KW-0805">Transcription regulation</keyword>
<keyword evidence="10" id="KW-1185">Reference proteome</keyword>
<dbReference type="InterPro" id="IPR005119">
    <property type="entry name" value="LysR_subst-bd"/>
</dbReference>
<gene>
    <name evidence="9" type="ORF">AS026_15895</name>
</gene>
<dbReference type="Pfam" id="PF03466">
    <property type="entry name" value="LysR_substrate"/>
    <property type="match status" value="1"/>
</dbReference>
<dbReference type="Proteomes" id="UP000068164">
    <property type="component" value="Unassembled WGS sequence"/>
</dbReference>
<dbReference type="InterPro" id="IPR000847">
    <property type="entry name" value="LysR_HTH_N"/>
</dbReference>
<dbReference type="SUPFAM" id="SSF46785">
    <property type="entry name" value="Winged helix' DNA-binding domain"/>
    <property type="match status" value="1"/>
</dbReference>
<dbReference type="Gene3D" id="3.40.190.10">
    <property type="entry name" value="Periplasmic binding protein-like II"/>
    <property type="match status" value="2"/>
</dbReference>
<evidence type="ECO:0000256" key="4">
    <source>
        <dbReference type="ARBA" id="ARBA00023015"/>
    </source>
</evidence>
<keyword evidence="5" id="KW-0238">DNA-binding</keyword>
<dbReference type="PANTHER" id="PTHR30118">
    <property type="entry name" value="HTH-TYPE TRANSCRIPTIONAL REGULATOR LEUO-RELATED"/>
    <property type="match status" value="1"/>
</dbReference>